<dbReference type="InterPro" id="IPR008889">
    <property type="entry name" value="VQ"/>
</dbReference>
<evidence type="ECO:0000313" key="4">
    <source>
        <dbReference type="Proteomes" id="UP001179952"/>
    </source>
</evidence>
<dbReference type="Pfam" id="PF05678">
    <property type="entry name" value="VQ"/>
    <property type="match status" value="1"/>
</dbReference>
<dbReference type="Proteomes" id="UP001179952">
    <property type="component" value="Unassembled WGS sequence"/>
</dbReference>
<name>A0AAV9BW72_ACOGR</name>
<comment type="caution">
    <text evidence="3">The sequence shown here is derived from an EMBL/GenBank/DDBJ whole genome shotgun (WGS) entry which is preliminary data.</text>
</comment>
<feature type="region of interest" description="Disordered" evidence="1">
    <location>
        <begin position="1"/>
        <end position="61"/>
    </location>
</feature>
<organism evidence="3 4">
    <name type="scientific">Acorus gramineus</name>
    <name type="common">Dwarf sweet flag</name>
    <dbReference type="NCBI Taxonomy" id="55184"/>
    <lineage>
        <taxon>Eukaryota</taxon>
        <taxon>Viridiplantae</taxon>
        <taxon>Streptophyta</taxon>
        <taxon>Embryophyta</taxon>
        <taxon>Tracheophyta</taxon>
        <taxon>Spermatophyta</taxon>
        <taxon>Magnoliopsida</taxon>
        <taxon>Liliopsida</taxon>
        <taxon>Acoraceae</taxon>
        <taxon>Acorus</taxon>
    </lineage>
</organism>
<dbReference type="PANTHER" id="PTHR33143">
    <property type="entry name" value="F16F4.1 PROTEIN-RELATED"/>
    <property type="match status" value="1"/>
</dbReference>
<feature type="compositionally biased region" description="Low complexity" evidence="1">
    <location>
        <begin position="1"/>
        <end position="15"/>
    </location>
</feature>
<feature type="domain" description="VQ" evidence="2">
    <location>
        <begin position="67"/>
        <end position="89"/>
    </location>
</feature>
<gene>
    <name evidence="3" type="ORF">QJS04_geneDACA003031</name>
</gene>
<proteinExistence type="predicted"/>
<dbReference type="AlphaFoldDB" id="A0AAV9BW72"/>
<protein>
    <recommendedName>
        <fullName evidence="2">VQ domain-containing protein</fullName>
    </recommendedName>
</protein>
<evidence type="ECO:0000256" key="1">
    <source>
        <dbReference type="SAM" id="MobiDB-lite"/>
    </source>
</evidence>
<evidence type="ECO:0000313" key="3">
    <source>
        <dbReference type="EMBL" id="KAK1281020.1"/>
    </source>
</evidence>
<accession>A0AAV9BW72</accession>
<reference evidence="3" key="1">
    <citation type="journal article" date="2023" name="Nat. Commun.">
        <title>Diploid and tetraploid genomes of Acorus and the evolution of monocots.</title>
        <authorList>
            <person name="Ma L."/>
            <person name="Liu K.W."/>
            <person name="Li Z."/>
            <person name="Hsiao Y.Y."/>
            <person name="Qi Y."/>
            <person name="Fu T."/>
            <person name="Tang G.D."/>
            <person name="Zhang D."/>
            <person name="Sun W.H."/>
            <person name="Liu D.K."/>
            <person name="Li Y."/>
            <person name="Chen G.Z."/>
            <person name="Liu X.D."/>
            <person name="Liao X.Y."/>
            <person name="Jiang Y.T."/>
            <person name="Yu X."/>
            <person name="Hao Y."/>
            <person name="Huang J."/>
            <person name="Zhao X.W."/>
            <person name="Ke S."/>
            <person name="Chen Y.Y."/>
            <person name="Wu W.L."/>
            <person name="Hsu J.L."/>
            <person name="Lin Y.F."/>
            <person name="Huang M.D."/>
            <person name="Li C.Y."/>
            <person name="Huang L."/>
            <person name="Wang Z.W."/>
            <person name="Zhao X."/>
            <person name="Zhong W.Y."/>
            <person name="Peng D.H."/>
            <person name="Ahmad S."/>
            <person name="Lan S."/>
            <person name="Zhang J.S."/>
            <person name="Tsai W.C."/>
            <person name="Van de Peer Y."/>
            <person name="Liu Z.J."/>
        </authorList>
    </citation>
    <scope>NUCLEOTIDE SEQUENCE</scope>
    <source>
        <strain evidence="3">SCP</strain>
    </source>
</reference>
<reference evidence="3" key="2">
    <citation type="submission" date="2023-06" db="EMBL/GenBank/DDBJ databases">
        <authorList>
            <person name="Ma L."/>
            <person name="Liu K.-W."/>
            <person name="Li Z."/>
            <person name="Hsiao Y.-Y."/>
            <person name="Qi Y."/>
            <person name="Fu T."/>
            <person name="Tang G."/>
            <person name="Zhang D."/>
            <person name="Sun W.-H."/>
            <person name="Liu D.-K."/>
            <person name="Li Y."/>
            <person name="Chen G.-Z."/>
            <person name="Liu X.-D."/>
            <person name="Liao X.-Y."/>
            <person name="Jiang Y.-T."/>
            <person name="Yu X."/>
            <person name="Hao Y."/>
            <person name="Huang J."/>
            <person name="Zhao X.-W."/>
            <person name="Ke S."/>
            <person name="Chen Y.-Y."/>
            <person name="Wu W.-L."/>
            <person name="Hsu J.-L."/>
            <person name="Lin Y.-F."/>
            <person name="Huang M.-D."/>
            <person name="Li C.-Y."/>
            <person name="Huang L."/>
            <person name="Wang Z.-W."/>
            <person name="Zhao X."/>
            <person name="Zhong W.-Y."/>
            <person name="Peng D.-H."/>
            <person name="Ahmad S."/>
            <person name="Lan S."/>
            <person name="Zhang J.-S."/>
            <person name="Tsai W.-C."/>
            <person name="Van De Peer Y."/>
            <person name="Liu Z.-J."/>
        </authorList>
    </citation>
    <scope>NUCLEOTIDE SEQUENCE</scope>
    <source>
        <strain evidence="3">SCP</strain>
        <tissue evidence="3">Leaves</tissue>
    </source>
</reference>
<dbReference type="GO" id="GO:0005634">
    <property type="term" value="C:nucleus"/>
    <property type="evidence" value="ECO:0007669"/>
    <property type="project" value="TreeGrafter"/>
</dbReference>
<sequence length="191" mass="20859">MTPSLSNDRSSLRDLTMQKPPPLRINKDSHAIQKSSSSSASTGSTVTVASSSNAPKPPQRHPVIIYTHSPKVIHTHPRDFMALVQKLTGFSRSDEDVVDDNNNNNEERVEVVVGGGGGESEPPDGPLVYDPPNPYVDNIPPFTPISTEFFCSMGSMFYRYQEQPVFVNPSGFGGSSISPSVLKVFKSFPEY</sequence>
<dbReference type="PANTHER" id="PTHR33143:SF4">
    <property type="entry name" value="VQ DOMAIN-CONTAINING PROTEIN"/>
    <property type="match status" value="1"/>
</dbReference>
<dbReference type="InterPro" id="IPR039607">
    <property type="entry name" value="VQ_8/17/18/20/21/25"/>
</dbReference>
<dbReference type="EMBL" id="JAUJYN010000001">
    <property type="protein sequence ID" value="KAK1281020.1"/>
    <property type="molecule type" value="Genomic_DNA"/>
</dbReference>
<feature type="compositionally biased region" description="Low complexity" evidence="1">
    <location>
        <begin position="35"/>
        <end position="52"/>
    </location>
</feature>
<evidence type="ECO:0000259" key="2">
    <source>
        <dbReference type="Pfam" id="PF05678"/>
    </source>
</evidence>
<keyword evidence="4" id="KW-1185">Reference proteome</keyword>